<evidence type="ECO:0000256" key="1">
    <source>
        <dbReference type="ARBA" id="ARBA00022517"/>
    </source>
</evidence>
<protein>
    <recommendedName>
        <fullName evidence="2">Ribosome-binding factor A</fullName>
    </recommendedName>
</protein>
<comment type="caution">
    <text evidence="3">The sequence shown here is derived from an EMBL/GenBank/DDBJ whole genome shotgun (WGS) entry which is preliminary data.</text>
</comment>
<evidence type="ECO:0000313" key="3">
    <source>
        <dbReference type="EMBL" id="TXC78961.1"/>
    </source>
</evidence>
<dbReference type="InterPro" id="IPR015946">
    <property type="entry name" value="KH_dom-like_a/b"/>
</dbReference>
<name>A0A5C6V2R9_9FLAO</name>
<dbReference type="GO" id="GO:0030490">
    <property type="term" value="P:maturation of SSU-rRNA"/>
    <property type="evidence" value="ECO:0007669"/>
    <property type="project" value="UniProtKB-UniRule"/>
</dbReference>
<keyword evidence="4" id="KW-1185">Reference proteome</keyword>
<organism evidence="3 4">
    <name type="scientific">Luteibaculum oceani</name>
    <dbReference type="NCBI Taxonomy" id="1294296"/>
    <lineage>
        <taxon>Bacteria</taxon>
        <taxon>Pseudomonadati</taxon>
        <taxon>Bacteroidota</taxon>
        <taxon>Flavobacteriia</taxon>
        <taxon>Flavobacteriales</taxon>
        <taxon>Luteibaculaceae</taxon>
        <taxon>Luteibaculum</taxon>
    </lineage>
</organism>
<reference evidence="3 4" key="1">
    <citation type="submission" date="2019-08" db="EMBL/GenBank/DDBJ databases">
        <title>Genome of Luteibaculum oceani JCM 18817.</title>
        <authorList>
            <person name="Bowman J.P."/>
        </authorList>
    </citation>
    <scope>NUCLEOTIDE SEQUENCE [LARGE SCALE GENOMIC DNA]</scope>
    <source>
        <strain evidence="3 4">JCM 18817</strain>
    </source>
</reference>
<comment type="similarity">
    <text evidence="2">Belongs to the RbfA family.</text>
</comment>
<comment type="subcellular location">
    <subcellularLocation>
        <location evidence="2">Cytoplasm</location>
    </subcellularLocation>
</comment>
<dbReference type="AlphaFoldDB" id="A0A5C6V2R9"/>
<sequence length="111" mass="12604">MDSVRQQKVSALIKRELATIFLDVAKSKLGGAFITVTQVRVTSDMSLARVYLSLFVKGEKEELLNQVKEIKGYIRGVLGKRLAKDLRKIPDLQFYIDDSLDYAAEIDRLLK</sequence>
<dbReference type="OrthoDB" id="9811910at2"/>
<dbReference type="Gene3D" id="3.30.300.20">
    <property type="match status" value="1"/>
</dbReference>
<dbReference type="GO" id="GO:0005829">
    <property type="term" value="C:cytosol"/>
    <property type="evidence" value="ECO:0007669"/>
    <property type="project" value="TreeGrafter"/>
</dbReference>
<keyword evidence="1 2" id="KW-0690">Ribosome biogenesis</keyword>
<dbReference type="PANTHER" id="PTHR33515">
    <property type="entry name" value="RIBOSOME-BINDING FACTOR A, CHLOROPLASTIC-RELATED"/>
    <property type="match status" value="1"/>
</dbReference>
<comment type="subunit">
    <text evidence="2">Monomer. Binds 30S ribosomal subunits, but not 50S ribosomal subunits or 70S ribosomes.</text>
</comment>
<dbReference type="PANTHER" id="PTHR33515:SF1">
    <property type="entry name" value="RIBOSOME-BINDING FACTOR A, CHLOROPLASTIC-RELATED"/>
    <property type="match status" value="1"/>
</dbReference>
<dbReference type="EMBL" id="VORB01000005">
    <property type="protein sequence ID" value="TXC78961.1"/>
    <property type="molecule type" value="Genomic_DNA"/>
</dbReference>
<comment type="function">
    <text evidence="2">One of several proteins that assist in the late maturation steps of the functional core of the 30S ribosomal subunit. Associates with free 30S ribosomal subunits (but not with 30S subunits that are part of 70S ribosomes or polysomes). Required for efficient processing of 16S rRNA. May interact with the 5'-terminal helix region of 16S rRNA.</text>
</comment>
<dbReference type="Proteomes" id="UP000321168">
    <property type="component" value="Unassembled WGS sequence"/>
</dbReference>
<dbReference type="HAMAP" id="MF_00003">
    <property type="entry name" value="RbfA"/>
    <property type="match status" value="1"/>
</dbReference>
<proteinExistence type="inferred from homology"/>
<gene>
    <name evidence="2 3" type="primary">rbfA</name>
    <name evidence="3" type="ORF">FRX97_07030</name>
</gene>
<dbReference type="GO" id="GO:0043024">
    <property type="term" value="F:ribosomal small subunit binding"/>
    <property type="evidence" value="ECO:0007669"/>
    <property type="project" value="TreeGrafter"/>
</dbReference>
<dbReference type="NCBIfam" id="TIGR00082">
    <property type="entry name" value="rbfA"/>
    <property type="match status" value="1"/>
</dbReference>
<dbReference type="Pfam" id="PF02033">
    <property type="entry name" value="RBFA"/>
    <property type="match status" value="1"/>
</dbReference>
<dbReference type="InterPro" id="IPR023799">
    <property type="entry name" value="RbfA_dom_sf"/>
</dbReference>
<evidence type="ECO:0000313" key="4">
    <source>
        <dbReference type="Proteomes" id="UP000321168"/>
    </source>
</evidence>
<dbReference type="InterPro" id="IPR000238">
    <property type="entry name" value="RbfA"/>
</dbReference>
<dbReference type="RefSeq" id="WP_147014485.1">
    <property type="nucleotide sequence ID" value="NZ_VORB01000005.1"/>
</dbReference>
<keyword evidence="2" id="KW-0963">Cytoplasm</keyword>
<dbReference type="SUPFAM" id="SSF89919">
    <property type="entry name" value="Ribosome-binding factor A, RbfA"/>
    <property type="match status" value="1"/>
</dbReference>
<evidence type="ECO:0000256" key="2">
    <source>
        <dbReference type="HAMAP-Rule" id="MF_00003"/>
    </source>
</evidence>
<accession>A0A5C6V2R9</accession>